<dbReference type="RefSeq" id="WP_013258131.1">
    <property type="nucleotide sequence ID" value="NC_014365.1"/>
</dbReference>
<gene>
    <name evidence="7" type="ordered locus">Deba_1310</name>
</gene>
<sequence>MKRIGLKTKLGALLALAAATAIVIAIIGMNGMSDIDQRLERLVNVSAERVKLAARMGQNLLAIQRDEKNAILAETDEAMDAYDRSTAENVKTLQTRRETLLKLSGERGRAKLEQFDKAFEQYMATNKQVRELARLNSNYRARDLSADQGQQAFAAAEKAAEAILAHYAQKMNLLSQSQDLTEVAQLGAAVEMAVTTGRLMRRMLDIHRTEKNLILATTVEAMDTCARQIDERAKQAGEDVGILARDADPSAQASLNAFKDAWGKFMATNAQVIATARENGNNRAFALSAGEGYKLADQSRSVLTEIVEGNEAEMQADKEAADQDYQRQSTLMITVSLLGVILSLILGVMVARSVTNSLTKIFKGLKSFSTAELDETATVFRRIVAGLSEGADQVTSASGQVSTASQSLASGAAEQSASVEETSASMEEMASMTRKNADSASQADGLAQKANVSMSSLIDSMSEMNRASEETAKIVKTIDEVAFQTNLLALNAAVEAARAGEAGAGFAVVAEEVRNLAMRAAEAAKNTTGLIDDIVRRIKDGAELVGATNQDFTGVAQIIAEIAGSSREQAQGIDQVNAAMVEIDKVVQQSAANAEESAAAAEELNAQSEQMRGFVSEMLQLLDGDSGGASVARRPAARLAASAPAKPGATMKALPYKAGQQRAAAKPTTGPGVIAKKDPAKVIPLDDEADFADF</sequence>
<dbReference type="GO" id="GO:0016020">
    <property type="term" value="C:membrane"/>
    <property type="evidence" value="ECO:0007669"/>
    <property type="project" value="InterPro"/>
</dbReference>
<dbReference type="OrthoDB" id="9763018at2"/>
<dbReference type="HOGENOM" id="CLU_000445_107_16_7"/>
<keyword evidence="3" id="KW-0807">Transducer</keyword>
<dbReference type="GO" id="GO:0007165">
    <property type="term" value="P:signal transduction"/>
    <property type="evidence" value="ECO:0007669"/>
    <property type="project" value="UniProtKB-KW"/>
</dbReference>
<keyword evidence="8" id="KW-1185">Reference proteome</keyword>
<dbReference type="PANTHER" id="PTHR43531:SF11">
    <property type="entry name" value="METHYL-ACCEPTING CHEMOTAXIS PROTEIN 3"/>
    <property type="match status" value="1"/>
</dbReference>
<protein>
    <submittedName>
        <fullName evidence="7">Methyl-accepting chemotaxis sensory transducer</fullName>
    </submittedName>
</protein>
<dbReference type="PROSITE" id="PS50111">
    <property type="entry name" value="CHEMOTAXIS_TRANSDUC_2"/>
    <property type="match status" value="1"/>
</dbReference>
<evidence type="ECO:0000256" key="2">
    <source>
        <dbReference type="ARBA" id="ARBA00029447"/>
    </source>
</evidence>
<dbReference type="Proteomes" id="UP000009047">
    <property type="component" value="Chromosome"/>
</dbReference>
<organism evidence="7 8">
    <name type="scientific">Desulfarculus baarsii (strain ATCC 33931 / DSM 2075 / LMG 7858 / VKM B-1802 / 2st14)</name>
    <dbReference type="NCBI Taxonomy" id="644282"/>
    <lineage>
        <taxon>Bacteria</taxon>
        <taxon>Pseudomonadati</taxon>
        <taxon>Thermodesulfobacteriota</taxon>
        <taxon>Desulfarculia</taxon>
        <taxon>Desulfarculales</taxon>
        <taxon>Desulfarculaceae</taxon>
        <taxon>Desulfarculus</taxon>
    </lineage>
</organism>
<comment type="similarity">
    <text evidence="2">Belongs to the methyl-accepting chemotaxis (MCP) protein family.</text>
</comment>
<dbReference type="InterPro" id="IPR051310">
    <property type="entry name" value="MCP_chemotaxis"/>
</dbReference>
<reference evidence="7 8" key="1">
    <citation type="journal article" date="2010" name="Stand. Genomic Sci.">
        <title>Complete genome sequence of Desulfarculus baarsii type strain (2st14).</title>
        <authorList>
            <person name="Sun H."/>
            <person name="Spring S."/>
            <person name="Lapidus A."/>
            <person name="Davenport K."/>
            <person name="Del Rio T.G."/>
            <person name="Tice H."/>
            <person name="Nolan M."/>
            <person name="Copeland A."/>
            <person name="Cheng J.F."/>
            <person name="Lucas S."/>
            <person name="Tapia R."/>
            <person name="Goodwin L."/>
            <person name="Pitluck S."/>
            <person name="Ivanova N."/>
            <person name="Pagani I."/>
            <person name="Mavromatis K."/>
            <person name="Ovchinnikova G."/>
            <person name="Pati A."/>
            <person name="Chen A."/>
            <person name="Palaniappan K."/>
            <person name="Hauser L."/>
            <person name="Chang Y.J."/>
            <person name="Jeffries C.D."/>
            <person name="Detter J.C."/>
            <person name="Han C."/>
            <person name="Rohde M."/>
            <person name="Brambilla E."/>
            <person name="Goker M."/>
            <person name="Woyke T."/>
            <person name="Bristow J."/>
            <person name="Eisen J.A."/>
            <person name="Markowitz V."/>
            <person name="Hugenholtz P."/>
            <person name="Kyrpides N.C."/>
            <person name="Klenk H.P."/>
            <person name="Land M."/>
        </authorList>
    </citation>
    <scope>NUCLEOTIDE SEQUENCE [LARGE SCALE GENOMIC DNA]</scope>
    <source>
        <strain evidence="8">ATCC 33931 / DSM 2075 / LMG 7858 / VKM B-1802 / 2st14</strain>
    </source>
</reference>
<keyword evidence="1" id="KW-0145">Chemotaxis</keyword>
<dbReference type="InterPro" id="IPR004089">
    <property type="entry name" value="MCPsignal_dom"/>
</dbReference>
<proteinExistence type="inferred from homology"/>
<dbReference type="GO" id="GO:0004888">
    <property type="term" value="F:transmembrane signaling receptor activity"/>
    <property type="evidence" value="ECO:0007669"/>
    <property type="project" value="InterPro"/>
</dbReference>
<feature type="region of interest" description="Disordered" evidence="4">
    <location>
        <begin position="406"/>
        <end position="445"/>
    </location>
</feature>
<dbReference type="eggNOG" id="COG0840">
    <property type="taxonomic scope" value="Bacteria"/>
</dbReference>
<dbReference type="AlphaFoldDB" id="E1QGI5"/>
<keyword evidence="5" id="KW-0472">Membrane</keyword>
<keyword evidence="5" id="KW-0812">Transmembrane</keyword>
<dbReference type="GO" id="GO:0006935">
    <property type="term" value="P:chemotaxis"/>
    <property type="evidence" value="ECO:0007669"/>
    <property type="project" value="UniProtKB-KW"/>
</dbReference>
<evidence type="ECO:0000256" key="1">
    <source>
        <dbReference type="ARBA" id="ARBA00022500"/>
    </source>
</evidence>
<dbReference type="InterPro" id="IPR024478">
    <property type="entry name" value="HlyB_4HB_MCP"/>
</dbReference>
<dbReference type="SMART" id="SM00283">
    <property type="entry name" value="MA"/>
    <property type="match status" value="1"/>
</dbReference>
<evidence type="ECO:0000256" key="5">
    <source>
        <dbReference type="SAM" id="Phobius"/>
    </source>
</evidence>
<feature type="compositionally biased region" description="Polar residues" evidence="4">
    <location>
        <begin position="406"/>
        <end position="415"/>
    </location>
</feature>
<dbReference type="PRINTS" id="PR00260">
    <property type="entry name" value="CHEMTRNSDUCR"/>
</dbReference>
<dbReference type="Pfam" id="PF12729">
    <property type="entry name" value="4HB_MCP_1"/>
    <property type="match status" value="1"/>
</dbReference>
<dbReference type="Gene3D" id="1.10.287.950">
    <property type="entry name" value="Methyl-accepting chemotaxis protein"/>
    <property type="match status" value="1"/>
</dbReference>
<feature type="transmembrane region" description="Helical" evidence="5">
    <location>
        <begin position="331"/>
        <end position="351"/>
    </location>
</feature>
<evidence type="ECO:0000259" key="6">
    <source>
        <dbReference type="PROSITE" id="PS50111"/>
    </source>
</evidence>
<dbReference type="PANTHER" id="PTHR43531">
    <property type="entry name" value="PROTEIN ICFG"/>
    <property type="match status" value="1"/>
</dbReference>
<dbReference type="InterPro" id="IPR004090">
    <property type="entry name" value="Chemotax_Me-accpt_rcpt"/>
</dbReference>
<accession>E1QGI5</accession>
<dbReference type="STRING" id="644282.Deba_1310"/>
<keyword evidence="5" id="KW-1133">Transmembrane helix</keyword>
<name>E1QGI5_DESB2</name>
<evidence type="ECO:0000313" key="8">
    <source>
        <dbReference type="Proteomes" id="UP000009047"/>
    </source>
</evidence>
<dbReference type="EMBL" id="CP002085">
    <property type="protein sequence ID" value="ADK84678.1"/>
    <property type="molecule type" value="Genomic_DNA"/>
</dbReference>
<dbReference type="Pfam" id="PF00015">
    <property type="entry name" value="MCPsignal"/>
    <property type="match status" value="1"/>
</dbReference>
<evidence type="ECO:0000256" key="4">
    <source>
        <dbReference type="SAM" id="MobiDB-lite"/>
    </source>
</evidence>
<dbReference type="KEGG" id="dbr:Deba_1310"/>
<feature type="compositionally biased region" description="Low complexity" evidence="4">
    <location>
        <begin position="416"/>
        <end position="433"/>
    </location>
</feature>
<evidence type="ECO:0000256" key="3">
    <source>
        <dbReference type="PROSITE-ProRule" id="PRU00284"/>
    </source>
</evidence>
<dbReference type="SUPFAM" id="SSF58104">
    <property type="entry name" value="Methyl-accepting chemotaxis protein (MCP) signaling domain"/>
    <property type="match status" value="1"/>
</dbReference>
<feature type="domain" description="Methyl-accepting transducer" evidence="6">
    <location>
        <begin position="390"/>
        <end position="605"/>
    </location>
</feature>
<evidence type="ECO:0000313" key="7">
    <source>
        <dbReference type="EMBL" id="ADK84678.1"/>
    </source>
</evidence>